<accession>A0A2U2JC54</accession>
<dbReference type="Gene3D" id="2.40.128.270">
    <property type="match status" value="1"/>
</dbReference>
<dbReference type="PANTHER" id="PTHR35535:SF1">
    <property type="entry name" value="HEAT SHOCK PROTEIN HSLJ"/>
    <property type="match status" value="1"/>
</dbReference>
<dbReference type="PANTHER" id="PTHR35535">
    <property type="entry name" value="HEAT SHOCK PROTEIN HSLJ"/>
    <property type="match status" value="1"/>
</dbReference>
<evidence type="ECO:0000259" key="2">
    <source>
        <dbReference type="Pfam" id="PF03724"/>
    </source>
</evidence>
<dbReference type="PROSITE" id="PS51257">
    <property type="entry name" value="PROKAR_LIPOPROTEIN"/>
    <property type="match status" value="1"/>
</dbReference>
<dbReference type="OrthoDB" id="880459at2"/>
<dbReference type="RefSeq" id="WP_109404251.1">
    <property type="nucleotide sequence ID" value="NZ_QFFG01000002.1"/>
</dbReference>
<dbReference type="InterPro" id="IPR053147">
    <property type="entry name" value="Hsp_HslJ-like"/>
</dbReference>
<dbReference type="AlphaFoldDB" id="A0A2U2JC54"/>
<dbReference type="Proteomes" id="UP000245670">
    <property type="component" value="Unassembled WGS sequence"/>
</dbReference>
<comment type="caution">
    <text evidence="3">The sequence shown here is derived from an EMBL/GenBank/DDBJ whole genome shotgun (WGS) entry which is preliminary data.</text>
</comment>
<evidence type="ECO:0000313" key="3">
    <source>
        <dbReference type="EMBL" id="PWG05919.1"/>
    </source>
</evidence>
<dbReference type="InterPro" id="IPR038670">
    <property type="entry name" value="HslJ-like_sf"/>
</dbReference>
<dbReference type="InterPro" id="IPR005184">
    <property type="entry name" value="DUF306_Meta_HslJ"/>
</dbReference>
<evidence type="ECO:0000313" key="4">
    <source>
        <dbReference type="Proteomes" id="UP000245670"/>
    </source>
</evidence>
<feature type="chain" id="PRO_5015507669" description="DUF306 domain-containing protein" evidence="1">
    <location>
        <begin position="18"/>
        <end position="141"/>
    </location>
</feature>
<sequence length="141" mass="16302">MKKAYFFLFLISMFSCAEQPENKETEKDFLNTIVGKWNLSEIKGFSSTDIKNLRIAPFIKFEENKISGTNGCNNFFSSITTISKNNISFSPFGETKMMCQEMKISDTFGELISKTDMYFLKNNTLIFLNKKNENLLTFTKE</sequence>
<keyword evidence="4" id="KW-1185">Reference proteome</keyword>
<evidence type="ECO:0000256" key="1">
    <source>
        <dbReference type="SAM" id="SignalP"/>
    </source>
</evidence>
<organism evidence="3 4">
    <name type="scientific">Polaribacter aquimarinus</name>
    <dbReference type="NCBI Taxonomy" id="2100726"/>
    <lineage>
        <taxon>Bacteria</taxon>
        <taxon>Pseudomonadati</taxon>
        <taxon>Bacteroidota</taxon>
        <taxon>Flavobacteriia</taxon>
        <taxon>Flavobacteriales</taxon>
        <taxon>Flavobacteriaceae</taxon>
    </lineage>
</organism>
<proteinExistence type="predicted"/>
<protein>
    <recommendedName>
        <fullName evidence="2">DUF306 domain-containing protein</fullName>
    </recommendedName>
</protein>
<keyword evidence="1" id="KW-0732">Signal</keyword>
<name>A0A2U2JC54_9FLAO</name>
<feature type="signal peptide" evidence="1">
    <location>
        <begin position="1"/>
        <end position="17"/>
    </location>
</feature>
<feature type="domain" description="DUF306" evidence="2">
    <location>
        <begin position="35"/>
        <end position="138"/>
    </location>
</feature>
<reference evidence="3 4" key="1">
    <citation type="submission" date="2018-05" db="EMBL/GenBank/DDBJ databases">
        <title>Polaribacter aquimarinus sp. nov., isolated from sediment in a sediment of sea.</title>
        <authorList>
            <person name="Lu D."/>
        </authorList>
    </citation>
    <scope>NUCLEOTIDE SEQUENCE [LARGE SCALE GENOMIC DNA]</scope>
    <source>
        <strain evidence="3 4">ZY113</strain>
    </source>
</reference>
<dbReference type="Pfam" id="PF03724">
    <property type="entry name" value="META"/>
    <property type="match status" value="1"/>
</dbReference>
<dbReference type="EMBL" id="QFFG01000002">
    <property type="protein sequence ID" value="PWG05919.1"/>
    <property type="molecule type" value="Genomic_DNA"/>
</dbReference>
<gene>
    <name evidence="3" type="ORF">DIS07_05615</name>
</gene>